<accession>A0A1G2PL62</accession>
<proteinExistence type="predicted"/>
<dbReference type="InterPro" id="IPR006059">
    <property type="entry name" value="SBP"/>
</dbReference>
<evidence type="ECO:0000313" key="1">
    <source>
        <dbReference type="EMBL" id="OHA49048.1"/>
    </source>
</evidence>
<dbReference type="Pfam" id="PF01547">
    <property type="entry name" value="SBP_bac_1"/>
    <property type="match status" value="1"/>
</dbReference>
<sequence length="458" mass="50739">MFQSFTPQKIVVLIVLGLIVLGGLGCIVTGACFSITNKPEAGADLEIWGVFDDNRSLEGFLPENTGPGGLLAGDVMYREIPFEEFEREVLNAVAAGRGPDIIYLHNTWLAKFKDKLSPMPPGLWGITEEEYRNVYVDVVANDFTSIEEGQWNVWALPLYVDTLGLYWNRDLFNTKGITQPPQTWKEFLDDAAELTELNPDGSIRISGAAMGTARNVNRAADIMSMLMLQTGTKMVSDDRTKATFSRNVTSEGNTFSPGEDALRFYAQFADPTTTAYSWDRAPLVPYSVDAFVDGKLAMMFNYSHTVSLIRERAPQLNFAVASVPQPQALRDQGIAVTYPNYFGLAVLKSSQKQKAAWSLVASLALFDKARIYLDNTGRPPAHRELISEYVSNPDFAPFARQALTAVSWYQPDYFAVEEIFTNMIESVKDGTSPGTAVQRAEENVTTLLRQLNPKGSTL</sequence>
<dbReference type="Proteomes" id="UP000177629">
    <property type="component" value="Unassembled WGS sequence"/>
</dbReference>
<dbReference type="STRING" id="1802362.A2806_01755"/>
<protein>
    <recommendedName>
        <fullName evidence="3">ABC transporter substrate-binding protein</fullName>
    </recommendedName>
</protein>
<evidence type="ECO:0000313" key="2">
    <source>
        <dbReference type="Proteomes" id="UP000177629"/>
    </source>
</evidence>
<evidence type="ECO:0008006" key="3">
    <source>
        <dbReference type="Google" id="ProtNLM"/>
    </source>
</evidence>
<comment type="caution">
    <text evidence="1">The sequence shown here is derived from an EMBL/GenBank/DDBJ whole genome shotgun (WGS) entry which is preliminary data.</text>
</comment>
<dbReference type="Gene3D" id="3.40.190.10">
    <property type="entry name" value="Periplasmic binding protein-like II"/>
    <property type="match status" value="1"/>
</dbReference>
<dbReference type="EMBL" id="MHSS01000001">
    <property type="protein sequence ID" value="OHA49048.1"/>
    <property type="molecule type" value="Genomic_DNA"/>
</dbReference>
<name>A0A1G2PL62_9BACT</name>
<gene>
    <name evidence="1" type="ORF">A2806_01755</name>
</gene>
<dbReference type="PANTHER" id="PTHR43649">
    <property type="entry name" value="ARABINOSE-BINDING PROTEIN-RELATED"/>
    <property type="match status" value="1"/>
</dbReference>
<dbReference type="SUPFAM" id="SSF53850">
    <property type="entry name" value="Periplasmic binding protein-like II"/>
    <property type="match status" value="1"/>
</dbReference>
<dbReference type="PANTHER" id="PTHR43649:SF12">
    <property type="entry name" value="DIACETYLCHITOBIOSE BINDING PROTEIN DASA"/>
    <property type="match status" value="1"/>
</dbReference>
<dbReference type="AlphaFoldDB" id="A0A1G2PL62"/>
<reference evidence="1 2" key="1">
    <citation type="journal article" date="2016" name="Nat. Commun.">
        <title>Thousands of microbial genomes shed light on interconnected biogeochemical processes in an aquifer system.</title>
        <authorList>
            <person name="Anantharaman K."/>
            <person name="Brown C.T."/>
            <person name="Hug L.A."/>
            <person name="Sharon I."/>
            <person name="Castelle C.J."/>
            <person name="Probst A.J."/>
            <person name="Thomas B.C."/>
            <person name="Singh A."/>
            <person name="Wilkins M.J."/>
            <person name="Karaoz U."/>
            <person name="Brodie E.L."/>
            <person name="Williams K.H."/>
            <person name="Hubbard S.S."/>
            <person name="Banfield J.F."/>
        </authorList>
    </citation>
    <scope>NUCLEOTIDE SEQUENCE [LARGE SCALE GENOMIC DNA]</scope>
</reference>
<dbReference type="InterPro" id="IPR050490">
    <property type="entry name" value="Bact_solute-bd_prot1"/>
</dbReference>
<organism evidence="1 2">
    <name type="scientific">Candidatus Terrybacteria bacterium RIFCSPHIGHO2_01_FULL_48_17</name>
    <dbReference type="NCBI Taxonomy" id="1802362"/>
    <lineage>
        <taxon>Bacteria</taxon>
        <taxon>Candidatus Terryibacteriota</taxon>
    </lineage>
</organism>